<dbReference type="GO" id="GO:2001070">
    <property type="term" value="F:starch binding"/>
    <property type="evidence" value="ECO:0007669"/>
    <property type="project" value="InterPro"/>
</dbReference>
<dbReference type="Pfam" id="PF00723">
    <property type="entry name" value="Glyco_hydro_15"/>
    <property type="match status" value="1"/>
</dbReference>
<keyword evidence="8" id="KW-0326">Glycosidase</keyword>
<dbReference type="PANTHER" id="PTHR31616:SF12">
    <property type="entry name" value="GLUCOAMYLASE"/>
    <property type="match status" value="1"/>
</dbReference>
<evidence type="ECO:0000256" key="10">
    <source>
        <dbReference type="ARBA" id="ARBA00033442"/>
    </source>
</evidence>
<evidence type="ECO:0000256" key="1">
    <source>
        <dbReference type="ARBA" id="ARBA00001863"/>
    </source>
</evidence>
<evidence type="ECO:0000256" key="13">
    <source>
        <dbReference type="PIRSR" id="PIRSR001031-2"/>
    </source>
</evidence>
<dbReference type="FunFam" id="1.50.10.10:FF:000018">
    <property type="entry name" value="Glucoamylase"/>
    <property type="match status" value="1"/>
</dbReference>
<dbReference type="PROSITE" id="PS00820">
    <property type="entry name" value="GLUCOAMYLASE"/>
    <property type="match status" value="1"/>
</dbReference>
<dbReference type="GO" id="GO:0000272">
    <property type="term" value="P:polysaccharide catabolic process"/>
    <property type="evidence" value="ECO:0007669"/>
    <property type="project" value="UniProtKB-KW"/>
</dbReference>
<feature type="compositionally biased region" description="Low complexity" evidence="14">
    <location>
        <begin position="524"/>
        <end position="548"/>
    </location>
</feature>
<evidence type="ECO:0000256" key="2">
    <source>
        <dbReference type="ARBA" id="ARBA00006188"/>
    </source>
</evidence>
<dbReference type="OrthoDB" id="6123450at2759"/>
<comment type="caution">
    <text evidence="16">The sequence shown here is derived from an EMBL/GenBank/DDBJ whole genome shotgun (WGS) entry which is preliminary data.</text>
</comment>
<dbReference type="Proteomes" id="UP000308671">
    <property type="component" value="Unassembled WGS sequence"/>
</dbReference>
<dbReference type="EC" id="3.2.1.3" evidence="3"/>
<name>A0A4S8QZJ7_9HELO</name>
<dbReference type="InterPro" id="IPR008928">
    <property type="entry name" value="6-hairpin_glycosidase_sf"/>
</dbReference>
<evidence type="ECO:0000256" key="9">
    <source>
        <dbReference type="ARBA" id="ARBA00023326"/>
    </source>
</evidence>
<evidence type="ECO:0000313" key="16">
    <source>
        <dbReference type="EMBL" id="THV49612.1"/>
    </source>
</evidence>
<keyword evidence="5" id="KW-0378">Hydrolase</keyword>
<dbReference type="InterPro" id="IPR000165">
    <property type="entry name" value="Glucoamylase"/>
</dbReference>
<evidence type="ECO:0000313" key="17">
    <source>
        <dbReference type="Proteomes" id="UP000308671"/>
    </source>
</evidence>
<evidence type="ECO:0000256" key="4">
    <source>
        <dbReference type="ARBA" id="ARBA00022729"/>
    </source>
</evidence>
<organism evidence="16 17">
    <name type="scientific">Botrytis galanthina</name>
    <dbReference type="NCBI Taxonomy" id="278940"/>
    <lineage>
        <taxon>Eukaryota</taxon>
        <taxon>Fungi</taxon>
        <taxon>Dikarya</taxon>
        <taxon>Ascomycota</taxon>
        <taxon>Pezizomycotina</taxon>
        <taxon>Leotiomycetes</taxon>
        <taxon>Helotiales</taxon>
        <taxon>Sclerotiniaceae</taxon>
        <taxon>Botrytis</taxon>
    </lineage>
</organism>
<feature type="region of interest" description="Disordered" evidence="14">
    <location>
        <begin position="515"/>
        <end position="548"/>
    </location>
</feature>
<sequence>MLWERTTAFVAGVLSSAKSLEHPKLSTRTTGTIDNYLKAQSPISLQGILNNIGPDGSKAQGASAGIVVASPSTVDPNCESTDTLSSGDFYTWTRDSALTFKYLIDTGNSSLQTLIEDYVTAQAKLQTVENPSGDLATGAGLAEPKYYTNETAFLGEWGRPQRDGPALRAIALISFGNDRLTLGQNDTVKDIIWPIVRNDLAYVSQYWNLSGFDLWEEVNGSSFFTTAVQHRALVEGAKFATALGESCNDCEEQAPEVLCMLQDYWNGTSINSNIQVQSTTYDRSGLDCNSILTSIHTFDPDQAVGCDSTTFQPCSDRALANHKVLVDSFRSIYTINSNASTGQAAAIGRYFEDVYQGGNPWYICTYAAAEQLYDALWTYNSTESITVTDISHDFFTDLVPGIQTGTFGSDSSQFKDIIKAMQDYADGFVTIAETYTPDDGALAEQFSRENGTALSAVDLTWSYASFLTMQRAREGNFGPSWGAASAITKGMPDKCSGGGVKGTYSTPSAIAFPKSEEGTFGTKSNSTSDAGTGTGTMTGSAASATSSKSAGNRLMPIGFFFL</sequence>
<evidence type="ECO:0000256" key="14">
    <source>
        <dbReference type="SAM" id="MobiDB-lite"/>
    </source>
</evidence>
<dbReference type="PRINTS" id="PR00736">
    <property type="entry name" value="GLHYDRLASE15"/>
</dbReference>
<accession>A0A4S8QZJ7</accession>
<evidence type="ECO:0000256" key="6">
    <source>
        <dbReference type="ARBA" id="ARBA00023180"/>
    </source>
</evidence>
<dbReference type="InterPro" id="IPR046966">
    <property type="entry name" value="Glucoamylase_active_site"/>
</dbReference>
<feature type="active site" description="Proton donor" evidence="12">
    <location>
        <position position="216"/>
    </location>
</feature>
<evidence type="ECO:0000256" key="7">
    <source>
        <dbReference type="ARBA" id="ARBA00023277"/>
    </source>
</evidence>
<dbReference type="Gene3D" id="1.50.10.10">
    <property type="match status" value="1"/>
</dbReference>
<evidence type="ECO:0000256" key="12">
    <source>
        <dbReference type="PIRSR" id="PIRSR001031-1"/>
    </source>
</evidence>
<dbReference type="InterPro" id="IPR012341">
    <property type="entry name" value="6hp_glycosidase-like_sf"/>
</dbReference>
<keyword evidence="9" id="KW-0624">Polysaccharide degradation</keyword>
<dbReference type="SUPFAM" id="SSF48208">
    <property type="entry name" value="Six-hairpin glycosidases"/>
    <property type="match status" value="1"/>
</dbReference>
<dbReference type="EMBL" id="PQXL01000187">
    <property type="protein sequence ID" value="THV49612.1"/>
    <property type="molecule type" value="Genomic_DNA"/>
</dbReference>
<dbReference type="PANTHER" id="PTHR31616">
    <property type="entry name" value="TREHALASE"/>
    <property type="match status" value="1"/>
</dbReference>
<dbReference type="GO" id="GO:0000324">
    <property type="term" value="C:fungal-type vacuole"/>
    <property type="evidence" value="ECO:0007669"/>
    <property type="project" value="TreeGrafter"/>
</dbReference>
<comment type="catalytic activity">
    <reaction evidence="1">
        <text>Hydrolysis of terminal (1-&gt;4)-linked alpha-D-glucose residues successively from non-reducing ends of the chains with release of beta-D-glucose.</text>
        <dbReference type="EC" id="3.2.1.3"/>
    </reaction>
</comment>
<evidence type="ECO:0000256" key="8">
    <source>
        <dbReference type="ARBA" id="ARBA00023295"/>
    </source>
</evidence>
<evidence type="ECO:0000259" key="15">
    <source>
        <dbReference type="Pfam" id="PF00723"/>
    </source>
</evidence>
<feature type="binding site" evidence="13">
    <location>
        <position position="157"/>
    </location>
    <ligand>
        <name>substrate</name>
    </ligand>
</feature>
<keyword evidence="7" id="KW-0119">Carbohydrate metabolism</keyword>
<evidence type="ECO:0000256" key="3">
    <source>
        <dbReference type="ARBA" id="ARBA00012593"/>
    </source>
</evidence>
<keyword evidence="4" id="KW-0732">Signal</keyword>
<feature type="active site" description="Proton acceptor" evidence="12">
    <location>
        <position position="213"/>
    </location>
</feature>
<protein>
    <recommendedName>
        <fullName evidence="3">glucan 1,4-alpha-glucosidase</fullName>
        <ecNumber evidence="3">3.2.1.3</ecNumber>
    </recommendedName>
    <alternativeName>
        <fullName evidence="11">1,4-alpha-D-glucan glucohydrolase</fullName>
    </alternativeName>
    <alternativeName>
        <fullName evidence="10">Glucan 1,4-alpha-glucosidase</fullName>
    </alternativeName>
</protein>
<gene>
    <name evidence="16" type="ORF">BGAL_0187g00220</name>
</gene>
<dbReference type="AlphaFoldDB" id="A0A4S8QZJ7"/>
<feature type="domain" description="GH15-like" evidence="15">
    <location>
        <begin position="43"/>
        <end position="469"/>
    </location>
</feature>
<evidence type="ECO:0000256" key="11">
    <source>
        <dbReference type="ARBA" id="ARBA00033473"/>
    </source>
</evidence>
<keyword evidence="17" id="KW-1185">Reference proteome</keyword>
<comment type="similarity">
    <text evidence="2">Belongs to the glycosyl hydrolase 15 family.</text>
</comment>
<dbReference type="InterPro" id="IPR011613">
    <property type="entry name" value="GH15-like"/>
</dbReference>
<dbReference type="PIRSF" id="PIRSF001031">
    <property type="entry name" value="Glu-a-glcsd_SBD"/>
    <property type="match status" value="1"/>
</dbReference>
<dbReference type="GO" id="GO:0004339">
    <property type="term" value="F:glucan 1,4-alpha-glucosidase activity"/>
    <property type="evidence" value="ECO:0007669"/>
    <property type="project" value="UniProtKB-EC"/>
</dbReference>
<dbReference type="InterPro" id="IPR008291">
    <property type="entry name" value="Glucoamylase_SBD"/>
</dbReference>
<reference evidence="16 17" key="1">
    <citation type="submission" date="2017-12" db="EMBL/GenBank/DDBJ databases">
        <title>Comparative genomics of Botrytis spp.</title>
        <authorList>
            <person name="Valero-Jimenez C.A."/>
            <person name="Tapia P."/>
            <person name="Veloso J."/>
            <person name="Silva-Moreno E."/>
            <person name="Staats M."/>
            <person name="Valdes J.H."/>
            <person name="Van Kan J.A.L."/>
        </authorList>
    </citation>
    <scope>NUCLEOTIDE SEQUENCE [LARGE SCALE GENOMIC DNA]</scope>
    <source>
        <strain evidence="16 17">MUCL435</strain>
    </source>
</reference>
<proteinExistence type="inferred from homology"/>
<keyword evidence="6" id="KW-0325">Glycoprotein</keyword>
<evidence type="ECO:0000256" key="5">
    <source>
        <dbReference type="ARBA" id="ARBA00022801"/>
    </source>
</evidence>